<organism evidence="3">
    <name type="scientific">marine sediment metagenome</name>
    <dbReference type="NCBI Taxonomy" id="412755"/>
    <lineage>
        <taxon>unclassified sequences</taxon>
        <taxon>metagenomes</taxon>
        <taxon>ecological metagenomes</taxon>
    </lineage>
</organism>
<dbReference type="PANTHER" id="PTHR43401:SF2">
    <property type="entry name" value="L-THREONINE 3-DEHYDROGENASE"/>
    <property type="match status" value="1"/>
</dbReference>
<dbReference type="Pfam" id="PF08240">
    <property type="entry name" value="ADH_N"/>
    <property type="match status" value="1"/>
</dbReference>
<gene>
    <name evidence="3" type="ORF">S01H1_10511</name>
</gene>
<dbReference type="SUPFAM" id="SSF51735">
    <property type="entry name" value="NAD(P)-binding Rossmann-fold domains"/>
    <property type="match status" value="1"/>
</dbReference>
<accession>X0SAM5</accession>
<sequence>SYVPGEAATVPGHEVVARIVAVGEDVQHHRLGERVIVQADWRFLRTAQSNAAFGYNFEGGLQEYVLFDEQVVLEPESRERYLLPVGELGGASALALVEPWACVEHSYVTNERRTIRPAGTLLVVIEPGCAGGRLDAALWSEGKPNTLTVVTPEESVSGACRELNVPVTVVPDIASLADRAFDDIIYFGARADTVEALGKNLANRGLFNIVQCGHRFGRPVSVDVGGVHYGLTRWCGTTGEDASAGYRSIPDCGEVRDGDVILVVGAAGPMGQMHVIRCLCCGAESITLVASDIDTLRLKSLGARGSSLADASGAAFRLMNPREIPSQQKFTYITLMAPVAGLVAQAITRSDEGGRINIFAGIPMGTCSLLDLDAYIARRLWMFGTSGSTIDDMQLVLKKVESGQLDTDYSVGAVAGMAGAIDGIRAVEGRTVAGKIIV</sequence>
<dbReference type="AlphaFoldDB" id="X0SAM5"/>
<proteinExistence type="predicted"/>
<dbReference type="InterPro" id="IPR013154">
    <property type="entry name" value="ADH-like_N"/>
</dbReference>
<evidence type="ECO:0000259" key="2">
    <source>
        <dbReference type="Pfam" id="PF08240"/>
    </source>
</evidence>
<dbReference type="InterPro" id="IPR011032">
    <property type="entry name" value="GroES-like_sf"/>
</dbReference>
<evidence type="ECO:0000313" key="3">
    <source>
        <dbReference type="EMBL" id="GAF72236.1"/>
    </source>
</evidence>
<dbReference type="EMBL" id="BARS01005363">
    <property type="protein sequence ID" value="GAF72236.1"/>
    <property type="molecule type" value="Genomic_DNA"/>
</dbReference>
<protein>
    <recommendedName>
        <fullName evidence="2">Alcohol dehydrogenase-like N-terminal domain-containing protein</fullName>
    </recommendedName>
</protein>
<name>X0SAM5_9ZZZZ</name>
<dbReference type="InterPro" id="IPR036291">
    <property type="entry name" value="NAD(P)-bd_dom_sf"/>
</dbReference>
<keyword evidence="1" id="KW-0560">Oxidoreductase</keyword>
<dbReference type="PANTHER" id="PTHR43401">
    <property type="entry name" value="L-THREONINE 3-DEHYDROGENASE"/>
    <property type="match status" value="1"/>
</dbReference>
<comment type="caution">
    <text evidence="3">The sequence shown here is derived from an EMBL/GenBank/DDBJ whole genome shotgun (WGS) entry which is preliminary data.</text>
</comment>
<dbReference type="Gene3D" id="3.90.180.10">
    <property type="entry name" value="Medium-chain alcohol dehydrogenases, catalytic domain"/>
    <property type="match status" value="2"/>
</dbReference>
<reference evidence="3" key="1">
    <citation type="journal article" date="2014" name="Front. Microbiol.">
        <title>High frequency of phylogenetically diverse reductive dehalogenase-homologous genes in deep subseafloor sedimentary metagenomes.</title>
        <authorList>
            <person name="Kawai M."/>
            <person name="Futagami T."/>
            <person name="Toyoda A."/>
            <person name="Takaki Y."/>
            <person name="Nishi S."/>
            <person name="Hori S."/>
            <person name="Arai W."/>
            <person name="Tsubouchi T."/>
            <person name="Morono Y."/>
            <person name="Uchiyama I."/>
            <person name="Ito T."/>
            <person name="Fujiyama A."/>
            <person name="Inagaki F."/>
            <person name="Takami H."/>
        </authorList>
    </citation>
    <scope>NUCLEOTIDE SEQUENCE</scope>
    <source>
        <strain evidence="3">Expedition CK06-06</strain>
    </source>
</reference>
<feature type="non-terminal residue" evidence="3">
    <location>
        <position position="1"/>
    </location>
</feature>
<feature type="non-terminal residue" evidence="3">
    <location>
        <position position="438"/>
    </location>
</feature>
<feature type="domain" description="Alcohol dehydrogenase-like N-terminal" evidence="2">
    <location>
        <begin position="9"/>
        <end position="73"/>
    </location>
</feature>
<dbReference type="SUPFAM" id="SSF50129">
    <property type="entry name" value="GroES-like"/>
    <property type="match status" value="1"/>
</dbReference>
<dbReference type="InterPro" id="IPR050129">
    <property type="entry name" value="Zn_alcohol_dh"/>
</dbReference>
<dbReference type="GO" id="GO:0016491">
    <property type="term" value="F:oxidoreductase activity"/>
    <property type="evidence" value="ECO:0007669"/>
    <property type="project" value="UniProtKB-KW"/>
</dbReference>
<evidence type="ECO:0000256" key="1">
    <source>
        <dbReference type="ARBA" id="ARBA00023002"/>
    </source>
</evidence>